<keyword evidence="5 8" id="KW-0808">Transferase</keyword>
<dbReference type="InterPro" id="IPR035994">
    <property type="entry name" value="Nucleoside_phosphorylase_sf"/>
</dbReference>
<accession>A0A3N3ZS69</accession>
<dbReference type="InterPro" id="IPR000845">
    <property type="entry name" value="Nucleoside_phosphorylase_d"/>
</dbReference>
<dbReference type="NCBIfam" id="TIGR00107">
    <property type="entry name" value="deoD"/>
    <property type="match status" value="1"/>
</dbReference>
<reference evidence="8 9" key="1">
    <citation type="submission" date="2018-10" db="EMBL/GenBank/DDBJ databases">
        <title>Kocuria sp. M5W7-7, whole genome shotgun sequence.</title>
        <authorList>
            <person name="Tuo L."/>
        </authorList>
    </citation>
    <scope>NUCLEOTIDE SEQUENCE [LARGE SCALE GENOMIC DNA]</scope>
    <source>
        <strain evidence="8 9">M5W7-7</strain>
    </source>
</reference>
<evidence type="ECO:0000256" key="5">
    <source>
        <dbReference type="ARBA" id="ARBA00022679"/>
    </source>
</evidence>
<dbReference type="SUPFAM" id="SSF53167">
    <property type="entry name" value="Purine and uridine phosphorylases"/>
    <property type="match status" value="1"/>
</dbReference>
<dbReference type="RefSeq" id="WP_123824406.1">
    <property type="nucleotide sequence ID" value="NZ_RKMF01000003.1"/>
</dbReference>
<evidence type="ECO:0000256" key="4">
    <source>
        <dbReference type="ARBA" id="ARBA00022676"/>
    </source>
</evidence>
<dbReference type="OrthoDB" id="9782889at2"/>
<keyword evidence="9" id="KW-1185">Reference proteome</keyword>
<dbReference type="GO" id="GO:0006152">
    <property type="term" value="P:purine nucleoside catabolic process"/>
    <property type="evidence" value="ECO:0007669"/>
    <property type="project" value="TreeGrafter"/>
</dbReference>
<evidence type="ECO:0000313" key="9">
    <source>
        <dbReference type="Proteomes" id="UP000270616"/>
    </source>
</evidence>
<sequence>MLDTHGKSTPHIQPDGAPIAETILLPGDPLRAKFIAETYLEGAECFNQVRGMLGFTGTHRGKEVSVMGTGMGMPSMGIYSWELINVFGVQNLIRVGSCGALQDQLNLYDVVMAQGASTDSNYANQYQLPGTIAPLASYQLLERAKRAADELGATTHVGGVVSSDVFYNANDQVNQRWASMGMLAVEMEAAALYLNAAAVGVNALALFTVSDHIMRQEETTPEERQTAFTQMMEIALTLT</sequence>
<dbReference type="InterPro" id="IPR018016">
    <property type="entry name" value="Nucleoside_phosphorylase_CS"/>
</dbReference>
<evidence type="ECO:0000256" key="1">
    <source>
        <dbReference type="ARBA" id="ARBA00010456"/>
    </source>
</evidence>
<dbReference type="Pfam" id="PF01048">
    <property type="entry name" value="PNP_UDP_1"/>
    <property type="match status" value="1"/>
</dbReference>
<dbReference type="PROSITE" id="PS01232">
    <property type="entry name" value="PNP_UDP_1"/>
    <property type="match status" value="1"/>
</dbReference>
<protein>
    <recommendedName>
        <fullName evidence="3">Uridine phosphorylase</fullName>
        <ecNumber evidence="2">2.4.2.3</ecNumber>
    </recommendedName>
</protein>
<evidence type="ECO:0000313" key="8">
    <source>
        <dbReference type="EMBL" id="ROZ64307.1"/>
    </source>
</evidence>
<dbReference type="InterPro" id="IPR004402">
    <property type="entry name" value="DeoD-type"/>
</dbReference>
<name>A0A3N3ZS69_9MICC</name>
<proteinExistence type="inferred from homology"/>
<dbReference type="GO" id="GO:0004731">
    <property type="term" value="F:purine-nucleoside phosphorylase activity"/>
    <property type="evidence" value="ECO:0007669"/>
    <property type="project" value="InterPro"/>
</dbReference>
<evidence type="ECO:0000256" key="6">
    <source>
        <dbReference type="ARBA" id="ARBA00048447"/>
    </source>
</evidence>
<dbReference type="GO" id="GO:0005829">
    <property type="term" value="C:cytosol"/>
    <property type="evidence" value="ECO:0007669"/>
    <property type="project" value="TreeGrafter"/>
</dbReference>
<dbReference type="GO" id="GO:0004850">
    <property type="term" value="F:uridine phosphorylase activity"/>
    <property type="evidence" value="ECO:0007669"/>
    <property type="project" value="UniProtKB-EC"/>
</dbReference>
<keyword evidence="4 8" id="KW-0328">Glycosyltransferase</keyword>
<evidence type="ECO:0000259" key="7">
    <source>
        <dbReference type="Pfam" id="PF01048"/>
    </source>
</evidence>
<dbReference type="CDD" id="cd09006">
    <property type="entry name" value="PNP_EcPNPI-like"/>
    <property type="match status" value="1"/>
</dbReference>
<dbReference type="HAMAP" id="MF_01627">
    <property type="entry name" value="Pur_nucleosid_phosp"/>
    <property type="match status" value="1"/>
</dbReference>
<evidence type="ECO:0000256" key="2">
    <source>
        <dbReference type="ARBA" id="ARBA00011888"/>
    </source>
</evidence>
<evidence type="ECO:0000256" key="3">
    <source>
        <dbReference type="ARBA" id="ARBA00021980"/>
    </source>
</evidence>
<comment type="caution">
    <text evidence="8">The sequence shown here is derived from an EMBL/GenBank/DDBJ whole genome shotgun (WGS) entry which is preliminary data.</text>
</comment>
<dbReference type="NCBIfam" id="NF009914">
    <property type="entry name" value="PRK13374.1"/>
    <property type="match status" value="1"/>
</dbReference>
<dbReference type="AlphaFoldDB" id="A0A3N3ZS69"/>
<dbReference type="PANTHER" id="PTHR43691">
    <property type="entry name" value="URIDINE PHOSPHORYLASE"/>
    <property type="match status" value="1"/>
</dbReference>
<dbReference type="EC" id="2.4.2.3" evidence="2"/>
<gene>
    <name evidence="8" type="primary">deoD</name>
    <name evidence="8" type="ORF">EDL96_03340</name>
</gene>
<dbReference type="NCBIfam" id="NF004489">
    <property type="entry name" value="PRK05819.1"/>
    <property type="match status" value="1"/>
</dbReference>
<comment type="catalytic activity">
    <reaction evidence="6">
        <text>uridine + phosphate = alpha-D-ribose 1-phosphate + uracil</text>
        <dbReference type="Rhea" id="RHEA:24388"/>
        <dbReference type="ChEBI" id="CHEBI:16704"/>
        <dbReference type="ChEBI" id="CHEBI:17568"/>
        <dbReference type="ChEBI" id="CHEBI:43474"/>
        <dbReference type="ChEBI" id="CHEBI:57720"/>
        <dbReference type="EC" id="2.4.2.3"/>
    </reaction>
</comment>
<dbReference type="EMBL" id="RKMF01000003">
    <property type="protein sequence ID" value="ROZ64307.1"/>
    <property type="molecule type" value="Genomic_DNA"/>
</dbReference>
<dbReference type="Proteomes" id="UP000270616">
    <property type="component" value="Unassembled WGS sequence"/>
</dbReference>
<comment type="similarity">
    <text evidence="1">Belongs to the PNP/UDP phosphorylase family.</text>
</comment>
<organism evidence="8 9">
    <name type="scientific">Kocuria soli</name>
    <dbReference type="NCBI Taxonomy" id="2485125"/>
    <lineage>
        <taxon>Bacteria</taxon>
        <taxon>Bacillati</taxon>
        <taxon>Actinomycetota</taxon>
        <taxon>Actinomycetes</taxon>
        <taxon>Micrococcales</taxon>
        <taxon>Micrococcaceae</taxon>
        <taxon>Kocuria</taxon>
    </lineage>
</organism>
<dbReference type="Gene3D" id="3.40.50.1580">
    <property type="entry name" value="Nucleoside phosphorylase domain"/>
    <property type="match status" value="1"/>
</dbReference>
<feature type="domain" description="Nucleoside phosphorylase" evidence="7">
    <location>
        <begin position="23"/>
        <end position="230"/>
    </location>
</feature>
<dbReference type="PANTHER" id="PTHR43691:SF11">
    <property type="entry name" value="FI09636P-RELATED"/>
    <property type="match status" value="1"/>
</dbReference>